<name>A0A7K0CQS2_9ACTN</name>
<dbReference type="EMBL" id="WEGJ01000040">
    <property type="protein sequence ID" value="MQY15838.1"/>
    <property type="molecule type" value="Genomic_DNA"/>
</dbReference>
<evidence type="ECO:0000313" key="3">
    <source>
        <dbReference type="EMBL" id="MQY15838.1"/>
    </source>
</evidence>
<feature type="transmembrane region" description="Helical" evidence="2">
    <location>
        <begin position="97"/>
        <end position="118"/>
    </location>
</feature>
<evidence type="ECO:0000256" key="1">
    <source>
        <dbReference type="SAM" id="MobiDB-lite"/>
    </source>
</evidence>
<dbReference type="Proteomes" id="UP000466345">
    <property type="component" value="Unassembled WGS sequence"/>
</dbReference>
<protein>
    <submittedName>
        <fullName evidence="3">Uncharacterized protein</fullName>
    </submittedName>
</protein>
<sequence length="126" mass="14305">MGLNENAPGTSRPPRYRDGTNRLGDVMAESPQDDKLPDDIWAKFQDDSWARTSNAPKEPSARARMVTDRLRHEEASTPRPRKPRKPRPRYLRWQGGLRPWAIGTAALGGVVLLSWLAAQIPPHWIF</sequence>
<feature type="compositionally biased region" description="Basic residues" evidence="1">
    <location>
        <begin position="79"/>
        <end position="90"/>
    </location>
</feature>
<keyword evidence="4" id="KW-1185">Reference proteome</keyword>
<comment type="caution">
    <text evidence="3">The sequence shown here is derived from an EMBL/GenBank/DDBJ whole genome shotgun (WGS) entry which is preliminary data.</text>
</comment>
<gene>
    <name evidence="3" type="ORF">SRB5_60290</name>
</gene>
<keyword evidence="2" id="KW-0812">Transmembrane</keyword>
<proteinExistence type="predicted"/>
<dbReference type="AlphaFoldDB" id="A0A7K0CQS2"/>
<reference evidence="3 4" key="1">
    <citation type="submission" date="2019-10" db="EMBL/GenBank/DDBJ databases">
        <title>Streptomyces smaragdinus sp. nov. and Streptomyces fabii sp. nov., isolated from the gut of fungus growing-termite Macrotermes natalensis.</title>
        <authorList>
            <person name="Schwitalla J."/>
            <person name="Benndorf R."/>
            <person name="Martin K."/>
            <person name="De Beer W."/>
            <person name="Kaster A.-K."/>
            <person name="Vollmers J."/>
            <person name="Poulsen M."/>
            <person name="Beemelmanns C."/>
        </authorList>
    </citation>
    <scope>NUCLEOTIDE SEQUENCE [LARGE SCALE GENOMIC DNA]</scope>
    <source>
        <strain evidence="3 4">RB5</strain>
    </source>
</reference>
<evidence type="ECO:0000313" key="4">
    <source>
        <dbReference type="Proteomes" id="UP000466345"/>
    </source>
</evidence>
<feature type="compositionally biased region" description="Basic and acidic residues" evidence="1">
    <location>
        <begin position="32"/>
        <end position="49"/>
    </location>
</feature>
<feature type="compositionally biased region" description="Basic and acidic residues" evidence="1">
    <location>
        <begin position="59"/>
        <end position="76"/>
    </location>
</feature>
<keyword evidence="2" id="KW-1133">Transmembrane helix</keyword>
<feature type="region of interest" description="Disordered" evidence="1">
    <location>
        <begin position="1"/>
        <end position="90"/>
    </location>
</feature>
<accession>A0A7K0CQS2</accession>
<organism evidence="3 4">
    <name type="scientific">Streptomyces smaragdinus</name>
    <dbReference type="NCBI Taxonomy" id="2585196"/>
    <lineage>
        <taxon>Bacteria</taxon>
        <taxon>Bacillati</taxon>
        <taxon>Actinomycetota</taxon>
        <taxon>Actinomycetes</taxon>
        <taxon>Kitasatosporales</taxon>
        <taxon>Streptomycetaceae</taxon>
        <taxon>Streptomyces</taxon>
    </lineage>
</organism>
<evidence type="ECO:0000256" key="2">
    <source>
        <dbReference type="SAM" id="Phobius"/>
    </source>
</evidence>
<keyword evidence="2" id="KW-0472">Membrane</keyword>